<feature type="transmembrane region" description="Helical" evidence="2">
    <location>
        <begin position="274"/>
        <end position="296"/>
    </location>
</feature>
<dbReference type="PANTHER" id="PTHR40465:SF1">
    <property type="entry name" value="DUF6534 DOMAIN-CONTAINING PROTEIN"/>
    <property type="match status" value="1"/>
</dbReference>
<proteinExistence type="predicted"/>
<feature type="transmembrane region" description="Helical" evidence="2">
    <location>
        <begin position="249"/>
        <end position="268"/>
    </location>
</feature>
<dbReference type="PANTHER" id="PTHR40465">
    <property type="entry name" value="CHROMOSOME 1, WHOLE GENOME SHOTGUN SEQUENCE"/>
    <property type="match status" value="1"/>
</dbReference>
<keyword evidence="5" id="KW-1185">Reference proteome</keyword>
<evidence type="ECO:0000256" key="2">
    <source>
        <dbReference type="SAM" id="Phobius"/>
    </source>
</evidence>
<dbReference type="InterPro" id="IPR045339">
    <property type="entry name" value="DUF6534"/>
</dbReference>
<feature type="region of interest" description="Disordered" evidence="1">
    <location>
        <begin position="349"/>
        <end position="368"/>
    </location>
</feature>
<sequence>MVSSLFSQNSLAAEDSTAPLQLPSNHIMGLTMGAILIGVFIATMFYGVSIVQTYIYFCIKSPEIPRERQDSWVLKTLVAAVFLCDTVHQILISHTSAHAFLSPTAFAHFTSLASVYTYVITEYGKPTTLNAAVWSLLAEVLFNGLIGFLVQSFLALRVWRLSKKSFWLTAPACLFVLAEFGCVSAFGVKALVSVKTFADLAQMKWLSVLVNALAAAGDIYITAALSVLLYNSKTGFQRSDAMITRLIKFAVNTGLLTTCCAIGSLISICAAPTTFLYIGFFFTIGRLYANSLLCTLNARSYIRSTSGDYNSTNGISNMFASRDAGTGRPSHITGLSIHLDTMHKDDTDRDLEKGVAMGGPEEAEMSSVSKASRAYDFDRASEHGHGTSFFNMDDSDDIEKCSTSQSPQCPILLLRIVFLSYMAANAC</sequence>
<gene>
    <name evidence="4" type="ORF">V5O48_004190</name>
</gene>
<feature type="transmembrane region" description="Helical" evidence="2">
    <location>
        <begin position="208"/>
        <end position="229"/>
    </location>
</feature>
<evidence type="ECO:0000256" key="1">
    <source>
        <dbReference type="SAM" id="MobiDB-lite"/>
    </source>
</evidence>
<keyword evidence="2" id="KW-1133">Transmembrane helix</keyword>
<dbReference type="Pfam" id="PF20152">
    <property type="entry name" value="DUF6534"/>
    <property type="match status" value="1"/>
</dbReference>
<comment type="caution">
    <text evidence="4">The sequence shown here is derived from an EMBL/GenBank/DDBJ whole genome shotgun (WGS) entry which is preliminary data.</text>
</comment>
<reference evidence="4 5" key="1">
    <citation type="submission" date="2024-02" db="EMBL/GenBank/DDBJ databases">
        <title>A draft genome for the cacao thread blight pathogen Marasmius crinis-equi.</title>
        <authorList>
            <person name="Cohen S.P."/>
            <person name="Baruah I.K."/>
            <person name="Amoako-Attah I."/>
            <person name="Bukari Y."/>
            <person name="Meinhardt L.W."/>
            <person name="Bailey B.A."/>
        </authorList>
    </citation>
    <scope>NUCLEOTIDE SEQUENCE [LARGE SCALE GENOMIC DNA]</scope>
    <source>
        <strain evidence="4 5">GH-76</strain>
    </source>
</reference>
<name>A0ABR3FQQ8_9AGAR</name>
<feature type="transmembrane region" description="Helical" evidence="2">
    <location>
        <begin position="131"/>
        <end position="154"/>
    </location>
</feature>
<evidence type="ECO:0000259" key="3">
    <source>
        <dbReference type="Pfam" id="PF20152"/>
    </source>
</evidence>
<protein>
    <recommendedName>
        <fullName evidence="3">DUF6534 domain-containing protein</fullName>
    </recommendedName>
</protein>
<dbReference type="EMBL" id="JBAHYK010000137">
    <property type="protein sequence ID" value="KAL0577789.1"/>
    <property type="molecule type" value="Genomic_DNA"/>
</dbReference>
<feature type="transmembrane region" description="Helical" evidence="2">
    <location>
        <begin position="166"/>
        <end position="188"/>
    </location>
</feature>
<keyword evidence="2" id="KW-0812">Transmembrane</keyword>
<feature type="transmembrane region" description="Helical" evidence="2">
    <location>
        <begin position="27"/>
        <end position="51"/>
    </location>
</feature>
<accession>A0ABR3FQQ8</accession>
<feature type="domain" description="DUF6534" evidence="3">
    <location>
        <begin position="214"/>
        <end position="300"/>
    </location>
</feature>
<dbReference type="Proteomes" id="UP001465976">
    <property type="component" value="Unassembled WGS sequence"/>
</dbReference>
<organism evidence="4 5">
    <name type="scientific">Marasmius crinis-equi</name>
    <dbReference type="NCBI Taxonomy" id="585013"/>
    <lineage>
        <taxon>Eukaryota</taxon>
        <taxon>Fungi</taxon>
        <taxon>Dikarya</taxon>
        <taxon>Basidiomycota</taxon>
        <taxon>Agaricomycotina</taxon>
        <taxon>Agaricomycetes</taxon>
        <taxon>Agaricomycetidae</taxon>
        <taxon>Agaricales</taxon>
        <taxon>Marasmiineae</taxon>
        <taxon>Marasmiaceae</taxon>
        <taxon>Marasmius</taxon>
    </lineage>
</organism>
<evidence type="ECO:0000313" key="4">
    <source>
        <dbReference type="EMBL" id="KAL0577789.1"/>
    </source>
</evidence>
<keyword evidence="2" id="KW-0472">Membrane</keyword>
<evidence type="ECO:0000313" key="5">
    <source>
        <dbReference type="Proteomes" id="UP001465976"/>
    </source>
</evidence>